<dbReference type="RefSeq" id="WP_408075129.1">
    <property type="nucleotide sequence ID" value="NZ_JBELQB010000008.1"/>
</dbReference>
<name>A0ABW8YD50_9FLAO</name>
<keyword evidence="1" id="KW-0732">Signal</keyword>
<gene>
    <name evidence="2" type="ORF">ABS768_11620</name>
</gene>
<feature type="chain" id="PRO_5045381245" evidence="1">
    <location>
        <begin position="21"/>
        <end position="287"/>
    </location>
</feature>
<reference evidence="2 3" key="1">
    <citation type="submission" date="2024-06" db="EMBL/GenBank/DDBJ databases">
        <authorList>
            <person name="Kaempfer P."/>
            <person name="Viver T."/>
        </authorList>
    </citation>
    <scope>NUCLEOTIDE SEQUENCE [LARGE SCALE GENOMIC DNA]</scope>
    <source>
        <strain evidence="2 3">ST-75</strain>
    </source>
</reference>
<keyword evidence="3" id="KW-1185">Reference proteome</keyword>
<dbReference type="Proteomes" id="UP001629059">
    <property type="component" value="Unassembled WGS sequence"/>
</dbReference>
<evidence type="ECO:0000313" key="2">
    <source>
        <dbReference type="EMBL" id="MFL9838151.1"/>
    </source>
</evidence>
<sequence length="287" mass="33007">MKAITLLIFLLFTTISLAQADGKPKREIQRFGDYEVWIIANNSGYTQIPNPGIYCKSHTSAKEMIAKGVNAIDKNNNILTVKAIAEINIDIKSLTYNWFGGIVYVSAKGSNREPDLKVYQKHKSDSLWKETNLKVFFSKEGNNYLFKAPRKEGHYLFCLGKPAKTTFNKDEGITAGSYKTVYISTCRAFNFKDLKVSYKGNSLSYSAKINDTLTAFTYPARRPCKEMVFEGYYDNNGEEVKLTVPLRKCKYRRARNRDETFYITEESLNPNTEKKKKSVWQWVKKTF</sequence>
<comment type="caution">
    <text evidence="2">The sequence shown here is derived from an EMBL/GenBank/DDBJ whole genome shotgun (WGS) entry which is preliminary data.</text>
</comment>
<accession>A0ABW8YD50</accession>
<evidence type="ECO:0000256" key="1">
    <source>
        <dbReference type="SAM" id="SignalP"/>
    </source>
</evidence>
<feature type="signal peptide" evidence="1">
    <location>
        <begin position="1"/>
        <end position="20"/>
    </location>
</feature>
<proteinExistence type="predicted"/>
<protein>
    <submittedName>
        <fullName evidence="2">Uncharacterized protein</fullName>
    </submittedName>
</protein>
<evidence type="ECO:0000313" key="3">
    <source>
        <dbReference type="Proteomes" id="UP001629059"/>
    </source>
</evidence>
<organism evidence="2 3">
    <name type="scientific">Flavobacterium rhizophilum</name>
    <dbReference type="NCBI Taxonomy" id="3163296"/>
    <lineage>
        <taxon>Bacteria</taxon>
        <taxon>Pseudomonadati</taxon>
        <taxon>Bacteroidota</taxon>
        <taxon>Flavobacteriia</taxon>
        <taxon>Flavobacteriales</taxon>
        <taxon>Flavobacteriaceae</taxon>
        <taxon>Flavobacterium</taxon>
    </lineage>
</organism>
<dbReference type="EMBL" id="JBELQB010000008">
    <property type="protein sequence ID" value="MFL9838151.1"/>
    <property type="molecule type" value="Genomic_DNA"/>
</dbReference>